<dbReference type="PANTHER" id="PTHR43343">
    <property type="entry name" value="PEPTIDASE S12"/>
    <property type="match status" value="1"/>
</dbReference>
<feature type="region of interest" description="Disordered" evidence="3">
    <location>
        <begin position="123"/>
        <end position="167"/>
    </location>
</feature>
<feature type="compositionally biased region" description="Polar residues" evidence="3">
    <location>
        <begin position="16"/>
        <end position="30"/>
    </location>
</feature>
<evidence type="ECO:0000313" key="7">
    <source>
        <dbReference type="Proteomes" id="UP000823935"/>
    </source>
</evidence>
<dbReference type="InterPro" id="IPR001940">
    <property type="entry name" value="Peptidase_S1C"/>
</dbReference>
<sequence length="540" mass="57699">MFDKDMRKDNTEIQESENTQLQNKESQNQESESHTAGHYQYEKETDEQIRRHYQPQDHKRKSRRHSSARTMGIAAAMALVFGMAAGATYHITGNMADRAVAAESTEAGSGQIAAAGTVNESKAAQAEAVSQDTTDETAEADTGSSEVQTAETVSAKDSSSDTSGNTVADVAENSMPFMVAITNESTQTVINYFNNRQYSWPEESTGSGVIIGENDDELLIVTNNHVVADADSLTVCFSATPENEDDAEEAVVEALVKGTDSTHDVAVVAVKLADIPDWVKSQIRVASFGDSSELRLGEQVVAIGNALGYGQSVTSGYISALNRDVTIDGLTNSMIQTDAAINGGNSGGALLNMNGEVIGINSAKTSGEGVEGMGYALPSNTVAPIVEELSSITTRERVTDSSEQGYMGITPEDISEETKELYNIPSGTLVYYVEDGSAADEAGLQRGDIITSIDGIAINSSDELYNRMEYYKAGEQITLTIERQTENGGYEEMDVTLTLGNRPDSQNTSSDQGSSDSSDSSGDGSQDVSPFEQMFPELFN</sequence>
<reference evidence="6" key="1">
    <citation type="submission" date="2020-10" db="EMBL/GenBank/DDBJ databases">
        <authorList>
            <person name="Gilroy R."/>
        </authorList>
    </citation>
    <scope>NUCLEOTIDE SEQUENCE</scope>
    <source>
        <strain evidence="6">CHK190-19873</strain>
    </source>
</reference>
<evidence type="ECO:0000256" key="3">
    <source>
        <dbReference type="SAM" id="MobiDB-lite"/>
    </source>
</evidence>
<dbReference type="InterPro" id="IPR051201">
    <property type="entry name" value="Chloro_Bact_Ser_Proteases"/>
</dbReference>
<name>A0A9D1JJY0_9FIRM</name>
<feature type="compositionally biased region" description="Basic and acidic residues" evidence="3">
    <location>
        <begin position="1"/>
        <end position="11"/>
    </location>
</feature>
<dbReference type="PRINTS" id="PR00834">
    <property type="entry name" value="PROTEASES2C"/>
</dbReference>
<dbReference type="SUPFAM" id="SSF50494">
    <property type="entry name" value="Trypsin-like serine proteases"/>
    <property type="match status" value="1"/>
</dbReference>
<feature type="domain" description="PDZ" evidence="5">
    <location>
        <begin position="402"/>
        <end position="485"/>
    </location>
</feature>
<dbReference type="AlphaFoldDB" id="A0A9D1JJY0"/>
<dbReference type="InterPro" id="IPR009003">
    <property type="entry name" value="Peptidase_S1_PA"/>
</dbReference>
<dbReference type="SUPFAM" id="SSF50156">
    <property type="entry name" value="PDZ domain-like"/>
    <property type="match status" value="1"/>
</dbReference>
<evidence type="ECO:0000259" key="5">
    <source>
        <dbReference type="PROSITE" id="PS50106"/>
    </source>
</evidence>
<dbReference type="SMART" id="SM00228">
    <property type="entry name" value="PDZ"/>
    <property type="match status" value="1"/>
</dbReference>
<proteinExistence type="predicted"/>
<dbReference type="GO" id="GO:0006508">
    <property type="term" value="P:proteolysis"/>
    <property type="evidence" value="ECO:0007669"/>
    <property type="project" value="UniProtKB-KW"/>
</dbReference>
<feature type="region of interest" description="Disordered" evidence="3">
    <location>
        <begin position="1"/>
        <end position="69"/>
    </location>
</feature>
<dbReference type="Pfam" id="PF13365">
    <property type="entry name" value="Trypsin_2"/>
    <property type="match status" value="1"/>
</dbReference>
<evidence type="ECO:0000256" key="1">
    <source>
        <dbReference type="ARBA" id="ARBA00022670"/>
    </source>
</evidence>
<reference evidence="6" key="2">
    <citation type="journal article" date="2021" name="PeerJ">
        <title>Extensive microbial diversity within the chicken gut microbiome revealed by metagenomics and culture.</title>
        <authorList>
            <person name="Gilroy R."/>
            <person name="Ravi A."/>
            <person name="Getino M."/>
            <person name="Pursley I."/>
            <person name="Horton D.L."/>
            <person name="Alikhan N.F."/>
            <person name="Baker D."/>
            <person name="Gharbi K."/>
            <person name="Hall N."/>
            <person name="Watson M."/>
            <person name="Adriaenssens E.M."/>
            <person name="Foster-Nyarko E."/>
            <person name="Jarju S."/>
            <person name="Secka A."/>
            <person name="Antonio M."/>
            <person name="Oren A."/>
            <person name="Chaudhuri R.R."/>
            <person name="La Ragione R."/>
            <person name="Hildebrand F."/>
            <person name="Pallen M.J."/>
        </authorList>
    </citation>
    <scope>NUCLEOTIDE SEQUENCE</scope>
    <source>
        <strain evidence="6">CHK190-19873</strain>
    </source>
</reference>
<dbReference type="Proteomes" id="UP000823935">
    <property type="component" value="Unassembled WGS sequence"/>
</dbReference>
<gene>
    <name evidence="6" type="ORF">IAB44_08570</name>
</gene>
<keyword evidence="4" id="KW-0472">Membrane</keyword>
<evidence type="ECO:0000313" key="6">
    <source>
        <dbReference type="EMBL" id="HIS31580.1"/>
    </source>
</evidence>
<keyword evidence="2" id="KW-0378">Hydrolase</keyword>
<dbReference type="PANTHER" id="PTHR43343:SF3">
    <property type="entry name" value="PROTEASE DO-LIKE 8, CHLOROPLASTIC"/>
    <property type="match status" value="1"/>
</dbReference>
<feature type="region of interest" description="Disordered" evidence="3">
    <location>
        <begin position="498"/>
        <end position="540"/>
    </location>
</feature>
<feature type="transmembrane region" description="Helical" evidence="4">
    <location>
        <begin position="70"/>
        <end position="91"/>
    </location>
</feature>
<dbReference type="InterPro" id="IPR001478">
    <property type="entry name" value="PDZ"/>
</dbReference>
<organism evidence="6 7">
    <name type="scientific">Candidatus Limivivens intestinipullorum</name>
    <dbReference type="NCBI Taxonomy" id="2840858"/>
    <lineage>
        <taxon>Bacteria</taxon>
        <taxon>Bacillati</taxon>
        <taxon>Bacillota</taxon>
        <taxon>Clostridia</taxon>
        <taxon>Lachnospirales</taxon>
        <taxon>Lachnospiraceae</taxon>
        <taxon>Lachnospiraceae incertae sedis</taxon>
        <taxon>Candidatus Limivivens</taxon>
    </lineage>
</organism>
<keyword evidence="4" id="KW-0812">Transmembrane</keyword>
<dbReference type="Gene3D" id="2.30.42.10">
    <property type="match status" value="1"/>
</dbReference>
<feature type="compositionally biased region" description="Polar residues" evidence="3">
    <location>
        <begin position="143"/>
        <end position="166"/>
    </location>
</feature>
<dbReference type="Pfam" id="PF13180">
    <property type="entry name" value="PDZ_2"/>
    <property type="match status" value="1"/>
</dbReference>
<dbReference type="InterPro" id="IPR036034">
    <property type="entry name" value="PDZ_sf"/>
</dbReference>
<feature type="compositionally biased region" description="Basic and acidic residues" evidence="3">
    <location>
        <begin position="31"/>
        <end position="57"/>
    </location>
</feature>
<dbReference type="GO" id="GO:0004252">
    <property type="term" value="F:serine-type endopeptidase activity"/>
    <property type="evidence" value="ECO:0007669"/>
    <property type="project" value="InterPro"/>
</dbReference>
<feature type="compositionally biased region" description="Basic residues" evidence="3">
    <location>
        <begin position="58"/>
        <end position="67"/>
    </location>
</feature>
<keyword evidence="4" id="KW-1133">Transmembrane helix</keyword>
<evidence type="ECO:0000256" key="4">
    <source>
        <dbReference type="SAM" id="Phobius"/>
    </source>
</evidence>
<evidence type="ECO:0000256" key="2">
    <source>
        <dbReference type="ARBA" id="ARBA00022801"/>
    </source>
</evidence>
<dbReference type="Gene3D" id="2.40.10.120">
    <property type="match status" value="1"/>
</dbReference>
<comment type="caution">
    <text evidence="6">The sequence shown here is derived from an EMBL/GenBank/DDBJ whole genome shotgun (WGS) entry which is preliminary data.</text>
</comment>
<feature type="compositionally biased region" description="Low complexity" evidence="3">
    <location>
        <begin position="504"/>
        <end position="529"/>
    </location>
</feature>
<protein>
    <submittedName>
        <fullName evidence="6">Trypsin-like peptidase domain-containing protein</fullName>
    </submittedName>
</protein>
<dbReference type="PROSITE" id="PS50106">
    <property type="entry name" value="PDZ"/>
    <property type="match status" value="1"/>
</dbReference>
<dbReference type="EMBL" id="DVIQ01000044">
    <property type="protein sequence ID" value="HIS31580.1"/>
    <property type="molecule type" value="Genomic_DNA"/>
</dbReference>
<accession>A0A9D1JJY0</accession>
<keyword evidence="1" id="KW-0645">Protease</keyword>